<dbReference type="AlphaFoldDB" id="A0A645GZG7"/>
<comment type="caution">
    <text evidence="1">The sequence shown here is derived from an EMBL/GenBank/DDBJ whole genome shotgun (WGS) entry which is preliminary data.</text>
</comment>
<protein>
    <submittedName>
        <fullName evidence="1">Uncharacterized protein</fullName>
    </submittedName>
</protein>
<name>A0A645GZG7_9ZZZZ</name>
<proteinExistence type="predicted"/>
<dbReference type="EMBL" id="VSSQ01084022">
    <property type="protein sequence ID" value="MPN32167.1"/>
    <property type="molecule type" value="Genomic_DNA"/>
</dbReference>
<gene>
    <name evidence="1" type="ORF">SDC9_179643</name>
</gene>
<evidence type="ECO:0000313" key="1">
    <source>
        <dbReference type="EMBL" id="MPN32167.1"/>
    </source>
</evidence>
<reference evidence="1" key="1">
    <citation type="submission" date="2019-08" db="EMBL/GenBank/DDBJ databases">
        <authorList>
            <person name="Kucharzyk K."/>
            <person name="Murdoch R.W."/>
            <person name="Higgins S."/>
            <person name="Loffler F."/>
        </authorList>
    </citation>
    <scope>NUCLEOTIDE SEQUENCE</scope>
</reference>
<sequence length="87" mass="10125">MYEIFIHPHIENLTLGRDETIRYNIVDDLSIKSYIIFVPAGFLVRTVSVPLPGKKEYNLPFANACFFCRIGRKRSPSFTDINDLIFR</sequence>
<accession>A0A645GZG7</accession>
<organism evidence="1">
    <name type="scientific">bioreactor metagenome</name>
    <dbReference type="NCBI Taxonomy" id="1076179"/>
    <lineage>
        <taxon>unclassified sequences</taxon>
        <taxon>metagenomes</taxon>
        <taxon>ecological metagenomes</taxon>
    </lineage>
</organism>